<keyword evidence="19" id="KW-1185">Reference proteome</keyword>
<keyword evidence="4" id="KW-0813">Transport</keyword>
<comment type="similarity">
    <text evidence="2">Belongs to the SARAF family.</text>
</comment>
<dbReference type="AlphaFoldDB" id="A0A815N2A3"/>
<feature type="signal peptide" evidence="16">
    <location>
        <begin position="1"/>
        <end position="23"/>
    </location>
</feature>
<dbReference type="EMBL" id="CAJNOJ010000031">
    <property type="protein sequence ID" value="CAF0894417.1"/>
    <property type="molecule type" value="Genomic_DNA"/>
</dbReference>
<keyword evidence="9" id="KW-0106">Calcium</keyword>
<feature type="region of interest" description="Disordered" evidence="14">
    <location>
        <begin position="175"/>
        <end position="195"/>
    </location>
</feature>
<comment type="caution">
    <text evidence="18">The sequence shown here is derived from an EMBL/GenBank/DDBJ whole genome shotgun (WGS) entry which is preliminary data.</text>
</comment>
<evidence type="ECO:0000256" key="14">
    <source>
        <dbReference type="SAM" id="MobiDB-lite"/>
    </source>
</evidence>
<evidence type="ECO:0000313" key="17">
    <source>
        <dbReference type="EMBL" id="CAF0894417.1"/>
    </source>
</evidence>
<evidence type="ECO:0000256" key="10">
    <source>
        <dbReference type="ARBA" id="ARBA00022989"/>
    </source>
</evidence>
<keyword evidence="12 15" id="KW-0472">Membrane</keyword>
<evidence type="ECO:0000256" key="13">
    <source>
        <dbReference type="ARBA" id="ARBA00031116"/>
    </source>
</evidence>
<keyword evidence="8" id="KW-0256">Endoplasmic reticulum</keyword>
<evidence type="ECO:0000313" key="19">
    <source>
        <dbReference type="Proteomes" id="UP000663828"/>
    </source>
</evidence>
<evidence type="ECO:0000256" key="7">
    <source>
        <dbReference type="ARBA" id="ARBA00022729"/>
    </source>
</evidence>
<reference evidence="18" key="1">
    <citation type="submission" date="2021-02" db="EMBL/GenBank/DDBJ databases">
        <authorList>
            <person name="Nowell W R."/>
        </authorList>
    </citation>
    <scope>NUCLEOTIDE SEQUENCE</scope>
</reference>
<gene>
    <name evidence="17" type="ORF">EDS130_LOCUS9452</name>
    <name evidence="18" type="ORF">XAT740_LOCUS35892</name>
</gene>
<dbReference type="InterPro" id="IPR009567">
    <property type="entry name" value="SARAF"/>
</dbReference>
<evidence type="ECO:0000256" key="9">
    <source>
        <dbReference type="ARBA" id="ARBA00022837"/>
    </source>
</evidence>
<protein>
    <recommendedName>
        <fullName evidence="3">Store-operated calcium entry-associated regulatory factor</fullName>
    </recommendedName>
    <alternativeName>
        <fullName evidence="13">Transmembrane protein 66</fullName>
    </alternativeName>
</protein>
<evidence type="ECO:0000256" key="12">
    <source>
        <dbReference type="ARBA" id="ARBA00023136"/>
    </source>
</evidence>
<evidence type="ECO:0000256" key="11">
    <source>
        <dbReference type="ARBA" id="ARBA00023065"/>
    </source>
</evidence>
<feature type="transmembrane region" description="Helical" evidence="15">
    <location>
        <begin position="147"/>
        <end position="164"/>
    </location>
</feature>
<evidence type="ECO:0000256" key="1">
    <source>
        <dbReference type="ARBA" id="ARBA00004115"/>
    </source>
</evidence>
<keyword evidence="6 15" id="KW-0812">Transmembrane</keyword>
<keyword evidence="5" id="KW-0109">Calcium transport</keyword>
<evidence type="ECO:0000256" key="6">
    <source>
        <dbReference type="ARBA" id="ARBA00022692"/>
    </source>
</evidence>
<evidence type="ECO:0000256" key="15">
    <source>
        <dbReference type="SAM" id="Phobius"/>
    </source>
</evidence>
<name>A0A815N2A3_ADIRI</name>
<evidence type="ECO:0000256" key="3">
    <source>
        <dbReference type="ARBA" id="ARBA00016584"/>
    </source>
</evidence>
<accession>A0A815N2A3</accession>
<comment type="subcellular location">
    <subcellularLocation>
        <location evidence="1">Endoplasmic reticulum membrane</location>
        <topology evidence="1">Single-pass type I membrane protein</topology>
    </subcellularLocation>
</comment>
<dbReference type="PANTHER" id="PTHR15929:SF0">
    <property type="entry name" value="STORE-OPERATED CALCIUM ENTRY-ASSOCIATED REGULATORY FACTOR"/>
    <property type="match status" value="1"/>
</dbReference>
<dbReference type="OrthoDB" id="20303at2759"/>
<keyword evidence="7 16" id="KW-0732">Signal</keyword>
<dbReference type="Proteomes" id="UP000663852">
    <property type="component" value="Unassembled WGS sequence"/>
</dbReference>
<keyword evidence="11" id="KW-0406">Ion transport</keyword>
<dbReference type="Proteomes" id="UP000663828">
    <property type="component" value="Unassembled WGS sequence"/>
</dbReference>
<evidence type="ECO:0000313" key="18">
    <source>
        <dbReference type="EMBL" id="CAF1433100.1"/>
    </source>
</evidence>
<evidence type="ECO:0000256" key="4">
    <source>
        <dbReference type="ARBA" id="ARBA00022448"/>
    </source>
</evidence>
<sequence length="330" mass="35030">MRSMKLVFLIAIITYLTIHLVQGGNQQSVLLQNVQTLTLYKGQRTQARRVSAVPQLKCIGGSARGAFEPDVVQCYNRGSNGIDIQWECSAEMPKKFKFGKLSVSCEGYNYPEDPYILADSCGLEYNLEYTDKDFYDSKVRHSSESRFWPFLFKVALIVVVFFVLKSFISGGNRTGGATHMSAGPDRRPPGGGGGGGGWFSNFFPGGFGGLGGLGGAPGSGDARRRPPPAGFRDDFTNFGNTGADCHANQQQNAAAGGGAGNFLTGAALGALGGYVFGARNRRPNTQNTANTGNTGWFGTGTTTTDTYRQSPSASSGGTHTSTGYGGTTRR</sequence>
<dbReference type="Pfam" id="PF06682">
    <property type="entry name" value="SARAF"/>
    <property type="match status" value="1"/>
</dbReference>
<keyword evidence="10 15" id="KW-1133">Transmembrane helix</keyword>
<proteinExistence type="inferred from homology"/>
<dbReference type="GO" id="GO:2001256">
    <property type="term" value="P:regulation of store-operated calcium entry"/>
    <property type="evidence" value="ECO:0007669"/>
    <property type="project" value="InterPro"/>
</dbReference>
<evidence type="ECO:0000256" key="2">
    <source>
        <dbReference type="ARBA" id="ARBA00006833"/>
    </source>
</evidence>
<feature type="compositionally biased region" description="Low complexity" evidence="14">
    <location>
        <begin position="284"/>
        <end position="322"/>
    </location>
</feature>
<evidence type="ECO:0000256" key="16">
    <source>
        <dbReference type="SAM" id="SignalP"/>
    </source>
</evidence>
<dbReference type="GO" id="GO:0005789">
    <property type="term" value="C:endoplasmic reticulum membrane"/>
    <property type="evidence" value="ECO:0007669"/>
    <property type="project" value="UniProtKB-SubCell"/>
</dbReference>
<dbReference type="GO" id="GO:0006816">
    <property type="term" value="P:calcium ion transport"/>
    <property type="evidence" value="ECO:0007669"/>
    <property type="project" value="UniProtKB-KW"/>
</dbReference>
<dbReference type="EMBL" id="CAJNOR010003636">
    <property type="protein sequence ID" value="CAF1433100.1"/>
    <property type="molecule type" value="Genomic_DNA"/>
</dbReference>
<evidence type="ECO:0000256" key="8">
    <source>
        <dbReference type="ARBA" id="ARBA00022824"/>
    </source>
</evidence>
<feature type="region of interest" description="Disordered" evidence="14">
    <location>
        <begin position="282"/>
        <end position="330"/>
    </location>
</feature>
<evidence type="ECO:0000256" key="5">
    <source>
        <dbReference type="ARBA" id="ARBA00022568"/>
    </source>
</evidence>
<feature type="chain" id="PRO_5035607768" description="Store-operated calcium entry-associated regulatory factor" evidence="16">
    <location>
        <begin position="24"/>
        <end position="330"/>
    </location>
</feature>
<dbReference type="PANTHER" id="PTHR15929">
    <property type="entry name" value="STORE-OPERATED CALCIUM ENTRY-ASSOCIATED REGULATORY FACTOR"/>
    <property type="match status" value="1"/>
</dbReference>
<organism evidence="18 19">
    <name type="scientific">Adineta ricciae</name>
    <name type="common">Rotifer</name>
    <dbReference type="NCBI Taxonomy" id="249248"/>
    <lineage>
        <taxon>Eukaryota</taxon>
        <taxon>Metazoa</taxon>
        <taxon>Spiralia</taxon>
        <taxon>Gnathifera</taxon>
        <taxon>Rotifera</taxon>
        <taxon>Eurotatoria</taxon>
        <taxon>Bdelloidea</taxon>
        <taxon>Adinetida</taxon>
        <taxon>Adinetidae</taxon>
        <taxon>Adineta</taxon>
    </lineage>
</organism>